<dbReference type="PANTHER" id="PTHR28219">
    <property type="entry name" value="UPF0642 PROTEIN YBL028C"/>
    <property type="match status" value="1"/>
</dbReference>
<gene>
    <name evidence="3" type="ORF">SCHPADRAFT_902158</name>
</gene>
<dbReference type="InterPro" id="IPR019434">
    <property type="entry name" value="DUF2423"/>
</dbReference>
<dbReference type="AlphaFoldDB" id="A0A0H2S1J8"/>
<dbReference type="GO" id="GO:0030687">
    <property type="term" value="C:preribosome, large subunit precursor"/>
    <property type="evidence" value="ECO:0007669"/>
    <property type="project" value="TreeGrafter"/>
</dbReference>
<feature type="domain" description="DUF2423" evidence="2">
    <location>
        <begin position="1"/>
        <end position="40"/>
    </location>
</feature>
<reference evidence="3 4" key="1">
    <citation type="submission" date="2015-04" db="EMBL/GenBank/DDBJ databases">
        <title>Complete genome sequence of Schizopora paradoxa KUC8140, a cosmopolitan wood degrader in East Asia.</title>
        <authorList>
            <consortium name="DOE Joint Genome Institute"/>
            <person name="Min B."/>
            <person name="Park H."/>
            <person name="Jang Y."/>
            <person name="Kim J.-J."/>
            <person name="Kim K.H."/>
            <person name="Pangilinan J."/>
            <person name="Lipzen A."/>
            <person name="Riley R."/>
            <person name="Grigoriev I.V."/>
            <person name="Spatafora J.W."/>
            <person name="Choi I.-G."/>
        </authorList>
    </citation>
    <scope>NUCLEOTIDE SEQUENCE [LARGE SCALE GENOMIC DNA]</scope>
    <source>
        <strain evidence="3 4">KUC8140</strain>
    </source>
</reference>
<evidence type="ECO:0000256" key="1">
    <source>
        <dbReference type="SAM" id="MobiDB-lite"/>
    </source>
</evidence>
<protein>
    <recommendedName>
        <fullName evidence="2">DUF2423 domain-containing protein</fullName>
    </recommendedName>
</protein>
<feature type="compositionally biased region" description="Basic residues" evidence="1">
    <location>
        <begin position="125"/>
        <end position="136"/>
    </location>
</feature>
<dbReference type="InParanoid" id="A0A0H2S1J8"/>
<evidence type="ECO:0000313" key="4">
    <source>
        <dbReference type="Proteomes" id="UP000053477"/>
    </source>
</evidence>
<organism evidence="3 4">
    <name type="scientific">Schizopora paradoxa</name>
    <dbReference type="NCBI Taxonomy" id="27342"/>
    <lineage>
        <taxon>Eukaryota</taxon>
        <taxon>Fungi</taxon>
        <taxon>Dikarya</taxon>
        <taxon>Basidiomycota</taxon>
        <taxon>Agaricomycotina</taxon>
        <taxon>Agaricomycetes</taxon>
        <taxon>Hymenochaetales</taxon>
        <taxon>Schizoporaceae</taxon>
        <taxon>Schizopora</taxon>
    </lineage>
</organism>
<evidence type="ECO:0000313" key="3">
    <source>
        <dbReference type="EMBL" id="KLO15643.1"/>
    </source>
</evidence>
<feature type="compositionally biased region" description="Basic residues" evidence="1">
    <location>
        <begin position="105"/>
        <end position="116"/>
    </location>
</feature>
<evidence type="ECO:0000259" key="2">
    <source>
        <dbReference type="Pfam" id="PF10338"/>
    </source>
</evidence>
<dbReference type="STRING" id="27342.A0A0H2S1J8"/>
<accession>A0A0H2S1J8</accession>
<sequence length="136" mass="15466">MAKSLRSKVKRHYRGKKREEGVYAAHDAARLQRLSSKLTKIRGTDKKELIEVVDGDEEKEEMEEDVSLDKSESEVMQVEGESTAEPKKVSTHGRTPSRREEWRIAKGKAAKPKSKGMNRQGGLAGKRKPGRSHRRR</sequence>
<proteinExistence type="predicted"/>
<feature type="compositionally biased region" description="Basic residues" evidence="1">
    <location>
        <begin position="1"/>
        <end position="16"/>
    </location>
</feature>
<feature type="region of interest" description="Disordered" evidence="1">
    <location>
        <begin position="56"/>
        <end position="136"/>
    </location>
</feature>
<dbReference type="PANTHER" id="PTHR28219:SF1">
    <property type="entry name" value="UPF0642 PROTEIN YBL028C"/>
    <property type="match status" value="1"/>
</dbReference>
<dbReference type="EMBL" id="KQ085926">
    <property type="protein sequence ID" value="KLO15643.1"/>
    <property type="molecule type" value="Genomic_DNA"/>
</dbReference>
<dbReference type="Proteomes" id="UP000053477">
    <property type="component" value="Unassembled WGS sequence"/>
</dbReference>
<name>A0A0H2S1J8_9AGAM</name>
<dbReference type="Pfam" id="PF10338">
    <property type="entry name" value="YBL028C_N"/>
    <property type="match status" value="1"/>
</dbReference>
<dbReference type="OrthoDB" id="4087970at2759"/>
<keyword evidence="4" id="KW-1185">Reference proteome</keyword>
<feature type="region of interest" description="Disordered" evidence="1">
    <location>
        <begin position="1"/>
        <end position="20"/>
    </location>
</feature>
<feature type="compositionally biased region" description="Acidic residues" evidence="1">
    <location>
        <begin position="56"/>
        <end position="66"/>
    </location>
</feature>